<dbReference type="Pfam" id="PF04997">
    <property type="entry name" value="RNA_pol_Rpb1_1"/>
    <property type="match status" value="1"/>
</dbReference>
<feature type="region of interest" description="Disordered" evidence="8">
    <location>
        <begin position="1950"/>
        <end position="1982"/>
    </location>
</feature>
<dbReference type="InterPro" id="IPR000722">
    <property type="entry name" value="RNA_pol_asu"/>
</dbReference>
<feature type="compositionally biased region" description="Polar residues" evidence="8">
    <location>
        <begin position="1624"/>
        <end position="1639"/>
    </location>
</feature>
<feature type="compositionally biased region" description="Basic and acidic residues" evidence="8">
    <location>
        <begin position="1768"/>
        <end position="1782"/>
    </location>
</feature>
<feature type="compositionally biased region" description="Polar residues" evidence="8">
    <location>
        <begin position="1680"/>
        <end position="1692"/>
    </location>
</feature>
<keyword evidence="1 7" id="KW-0240">DNA-directed RNA polymerase</keyword>
<dbReference type="EMBL" id="CM010722">
    <property type="protein sequence ID" value="RZC74882.1"/>
    <property type="molecule type" value="Genomic_DNA"/>
</dbReference>
<feature type="compositionally biased region" description="Low complexity" evidence="8">
    <location>
        <begin position="1652"/>
        <end position="1663"/>
    </location>
</feature>
<keyword evidence="5 7" id="KW-0804">Transcription</keyword>
<comment type="catalytic activity">
    <reaction evidence="6 7">
        <text>RNA(n) + a ribonucleoside 5'-triphosphate = RNA(n+1) + diphosphate</text>
        <dbReference type="Rhea" id="RHEA:21248"/>
        <dbReference type="Rhea" id="RHEA-COMP:14527"/>
        <dbReference type="Rhea" id="RHEA-COMP:17342"/>
        <dbReference type="ChEBI" id="CHEBI:33019"/>
        <dbReference type="ChEBI" id="CHEBI:61557"/>
        <dbReference type="ChEBI" id="CHEBI:140395"/>
        <dbReference type="EC" id="2.7.7.6"/>
    </reaction>
</comment>
<feature type="compositionally biased region" description="Polar residues" evidence="8">
    <location>
        <begin position="1421"/>
        <end position="1503"/>
    </location>
</feature>
<reference evidence="10 11" key="1">
    <citation type="journal article" date="2018" name="Science">
        <title>The opium poppy genome and morphinan production.</title>
        <authorList>
            <person name="Guo L."/>
            <person name="Winzer T."/>
            <person name="Yang X."/>
            <person name="Li Y."/>
            <person name="Ning Z."/>
            <person name="He Z."/>
            <person name="Teodor R."/>
            <person name="Lu Y."/>
            <person name="Bowser T.A."/>
            <person name="Graham I.A."/>
            <person name="Ye K."/>
        </authorList>
    </citation>
    <scope>NUCLEOTIDE SEQUENCE [LARGE SCALE GENOMIC DNA]</scope>
    <source>
        <strain evidence="11">cv. HN1</strain>
        <tissue evidence="10">Leaves</tissue>
    </source>
</reference>
<dbReference type="OMA" id="WGSQQKS"/>
<feature type="domain" description="RNA polymerase N-terminal" evidence="9">
    <location>
        <begin position="206"/>
        <end position="505"/>
    </location>
</feature>
<dbReference type="SUPFAM" id="SSF64484">
    <property type="entry name" value="beta and beta-prime subunits of DNA dependent RNA-polymerase"/>
    <property type="match status" value="1"/>
</dbReference>
<dbReference type="Pfam" id="PF11523">
    <property type="entry name" value="DUF3223"/>
    <property type="match status" value="1"/>
</dbReference>
<dbReference type="SMART" id="SM00663">
    <property type="entry name" value="RPOLA_N"/>
    <property type="match status" value="1"/>
</dbReference>
<dbReference type="Gene3D" id="4.10.860.120">
    <property type="entry name" value="RNA polymerase II, clamp domain"/>
    <property type="match status" value="1"/>
</dbReference>
<dbReference type="Pfam" id="PF04998">
    <property type="entry name" value="RNA_pol_Rpb1_5"/>
    <property type="match status" value="1"/>
</dbReference>
<dbReference type="GO" id="GO:0000428">
    <property type="term" value="C:DNA-directed RNA polymerase complex"/>
    <property type="evidence" value="ECO:0007669"/>
    <property type="project" value="UniProtKB-KW"/>
</dbReference>
<dbReference type="InterPro" id="IPR006592">
    <property type="entry name" value="RNA_pol_N"/>
</dbReference>
<dbReference type="InterPro" id="IPR007081">
    <property type="entry name" value="RNA_pol_Rpb1_5"/>
</dbReference>
<feature type="compositionally biased region" description="Polar residues" evidence="8">
    <location>
        <begin position="1359"/>
        <end position="1370"/>
    </location>
</feature>
<feature type="compositionally biased region" description="Polar residues" evidence="8">
    <location>
        <begin position="1512"/>
        <end position="1528"/>
    </location>
</feature>
<dbReference type="PANTHER" id="PTHR19376:SF51">
    <property type="entry name" value="DNA-DIRECTED RNA POLYMERASE V SUBUNIT 1"/>
    <property type="match status" value="1"/>
</dbReference>
<dbReference type="Pfam" id="PF00623">
    <property type="entry name" value="RNA_pol_Rpb1_2"/>
    <property type="match status" value="1"/>
</dbReference>
<feature type="compositionally biased region" description="Polar residues" evidence="8">
    <location>
        <begin position="1751"/>
        <end position="1766"/>
    </location>
</feature>
<dbReference type="GO" id="GO:0006351">
    <property type="term" value="P:DNA-templated transcription"/>
    <property type="evidence" value="ECO:0007669"/>
    <property type="project" value="InterPro"/>
</dbReference>
<dbReference type="Pfam" id="PF04983">
    <property type="entry name" value="RNA_pol_Rpb1_3"/>
    <property type="match status" value="1"/>
</dbReference>
<dbReference type="Gramene" id="RZC74882">
    <property type="protein sequence ID" value="RZC74882"/>
    <property type="gene ID" value="C5167_050364"/>
</dbReference>
<gene>
    <name evidence="10" type="ORF">C5167_050364</name>
</gene>
<evidence type="ECO:0000256" key="5">
    <source>
        <dbReference type="ARBA" id="ARBA00023163"/>
    </source>
</evidence>
<dbReference type="STRING" id="3469.A0A4Y7KR69"/>
<evidence type="ECO:0000256" key="4">
    <source>
        <dbReference type="ARBA" id="ARBA00022833"/>
    </source>
</evidence>
<proteinExistence type="inferred from homology"/>
<feature type="region of interest" description="Disordered" evidence="8">
    <location>
        <begin position="1328"/>
        <end position="1827"/>
    </location>
</feature>
<dbReference type="InterPro" id="IPR045867">
    <property type="entry name" value="DNA-dir_RpoC_beta_prime"/>
</dbReference>
<dbReference type="Gene3D" id="2.40.40.20">
    <property type="match status" value="1"/>
</dbReference>
<feature type="compositionally biased region" description="Low complexity" evidence="8">
    <location>
        <begin position="1596"/>
        <end position="1607"/>
    </location>
</feature>
<dbReference type="PANTHER" id="PTHR19376">
    <property type="entry name" value="DNA-DIRECTED RNA POLYMERASE"/>
    <property type="match status" value="1"/>
</dbReference>
<feature type="compositionally biased region" description="Polar residues" evidence="8">
    <location>
        <begin position="1540"/>
        <end position="1584"/>
    </location>
</feature>
<feature type="compositionally biased region" description="Polar residues" evidence="8">
    <location>
        <begin position="1788"/>
        <end position="1827"/>
    </location>
</feature>
<accession>A0A4Y7KR69</accession>
<dbReference type="Gene3D" id="3.10.450.40">
    <property type="match status" value="1"/>
</dbReference>
<organism evidence="10 11">
    <name type="scientific">Papaver somniferum</name>
    <name type="common">Opium poppy</name>
    <dbReference type="NCBI Taxonomy" id="3469"/>
    <lineage>
        <taxon>Eukaryota</taxon>
        <taxon>Viridiplantae</taxon>
        <taxon>Streptophyta</taxon>
        <taxon>Embryophyta</taxon>
        <taxon>Tracheophyta</taxon>
        <taxon>Spermatophyta</taxon>
        <taxon>Magnoliopsida</taxon>
        <taxon>Ranunculales</taxon>
        <taxon>Papaveraceae</taxon>
        <taxon>Papaveroideae</taxon>
        <taxon>Papaver</taxon>
    </lineage>
</organism>
<feature type="compositionally biased region" description="Polar residues" evidence="8">
    <location>
        <begin position="1708"/>
        <end position="1744"/>
    </location>
</feature>
<dbReference type="GO" id="GO:0003677">
    <property type="term" value="F:DNA binding"/>
    <property type="evidence" value="ECO:0007669"/>
    <property type="project" value="InterPro"/>
</dbReference>
<dbReference type="Gene3D" id="3.30.1490.180">
    <property type="entry name" value="RNA polymerase ii"/>
    <property type="match status" value="1"/>
</dbReference>
<evidence type="ECO:0000313" key="10">
    <source>
        <dbReference type="EMBL" id="RZC74882.1"/>
    </source>
</evidence>
<keyword evidence="3 7" id="KW-0548">Nucleotidyltransferase</keyword>
<dbReference type="InterPro" id="IPR007080">
    <property type="entry name" value="RNA_pol_Rpb1_1"/>
</dbReference>
<evidence type="ECO:0000259" key="9">
    <source>
        <dbReference type="SMART" id="SM00663"/>
    </source>
</evidence>
<evidence type="ECO:0000256" key="3">
    <source>
        <dbReference type="ARBA" id="ARBA00022695"/>
    </source>
</evidence>
<dbReference type="Gene3D" id="1.10.274.100">
    <property type="entry name" value="RNA polymerase Rpb1, domain 3"/>
    <property type="match status" value="1"/>
</dbReference>
<feature type="compositionally biased region" description="Polar residues" evidence="8">
    <location>
        <begin position="1328"/>
        <end position="1344"/>
    </location>
</feature>
<feature type="compositionally biased region" description="Polar residues" evidence="8">
    <location>
        <begin position="1393"/>
        <end position="1409"/>
    </location>
</feature>
<sequence length="1982" mass="219287">MEENRSSPLIAEGRLTSIKFSLASHQEICTSSISDCPISHPSQLTNPFLGLPLETGKCESCGTAEPGECDGHFGYIQLPIPVYHPSHLGELKRLLSIICLKCLRMKKGQIRKNGEKDKSSACTHCLDMPPITVRESNVKDGSFCLELKVPKSKLRENMWNFLERYGFIYGYEECRTLLPCEVLEILKRIPAETKKKLAAKGYFPQDGYILQKLPVPPNCLSVPDISDGTTIMSSDVSVSMLKKVLKQAEIIKSSRSGPPNFESHEVEANELQSAIAQYLHVRGSTKGPRGIKSKFRVNNESDDTSAKAWIEKMKTLFISKGSGFSSRSVITGDAYKRVDEIGLPSEIAQKITFEEKVTVHNMDHLQELVDKKLCLTYRDGGSMYSLKEGSKGHTSLKVGQVVHRRIMDGDIVFINRPPSTHKHSLQAFSVYIHDEHTVKINPLICSPLGADFDGDCIHLFYPQSLAAKAEVLELFSVEQQLLSSHSGKLNLQLANDALLSLKIMFKKYFLKKATAQQLAMYVSSGLQFPALLKACGPVPQWTALQILQNALPADFDCSGERYVIRQSEIVKFDYNRDVVQSIFNDIINAVFLKKGSQDALRVFNSLQPLLMENVFSEGYSVSLEDFCIPKSITRELRKNVQKISPLLYHLRSTYNEVVELQVENHLRGVKVPVVNFILKSSTLGNLIDSKSESSINKVVQQLGFLGLQLFDRGRIYTRTLVEDMTTFFQKKFAVSGIDCPSEAFGLIRSCFFHGLNPYEKLVDSISSREVLVRSSRGLTEPGTLFKNLMAILRDVVICYDGTVRNACSNSVIQFDYIVETGTEGRSFSPAGEPVGVLAATAISNPAYKAVLDSSASSNSSWELMKEIVLCKVNMKNDLNDRRAILYLNDCSCGKKYCKENAAYSVQNHLKRRNLKAIANSFLVEYRKQQGSIENPDTNACLVGHIHLDEAEMKYVGRNVHQILQRCQEKLGSIKKKKDRLGRILRALTLSASECCYFSPPDAESSQVPCLQFSWQDTSACTLEQTSQLMANSICSILLETIVKGDPRVNMANIVWVNPDTTSWVRRPSKIQKGELAVEVVLEKEVVKQHGDTWRTVMDSCLPIIHLIDTRRSIPYGIKQLQEMIGISCAFDQAVERLTTSIRMVAKGVLKEHLILVANSMTCTGNLIGFNTGGYKALFRSLNVQIPFTEATLFVRIFCMSVYLDGGRNTPRKCFEKAAEKCHLDSLSSTVASCSFGKRVAVGTGARFEILWNKKEMGLDQNAVDIYNFLQIVRTGTKEGEVISGCLGEEVDDMELENDYVELPLSPEHPDGGKATFDDIAEFEPNLQPSQISEGNWGNNSSQTGESGGWGEWKVDKTSGSENPGAASNSDAWAGWGSSDKIQSDNHSPKEIDNSSAPGGWNTKTQASQNDPKDSWGGQAEKANSTGGWNTKKQPSQDDPNSSAPGGWNTKSQASQNDSWGGQAEKSNSTGGWNTKKQPSQDDPNSSAPGGWNTKSHPSQNDPNDSWGGQAEKANSTGGWNTKKQPSQDDPNDSCGGQVEKANTTGGWNTQMQPSQNEPRNSWGEQAEKANTTDGWDTKTQPSQNEPRDSWGGVVDKTNTTGGWNTKTQSSQNEPRDSWGEQAEKANTTAGWNTKMQPSQAKPDDSWGGLVEKTNTTGGWNTKTPASQAEARDSWGGVVEKTNTTGGWNTQKQPQDDPSDSWGGHVEKANTTGQNGKEENGQWNQWSEPPKTETTNNKSAGTWGTSMAGEHVNQSADSQVAGSSSVGDQAEKEVQWSQRKEPPAKPFAWNTNKSSRGWGSSNTGDWKNKGRPNNPQGTPDDQSGWNSSGLYTATRQRLDRFTSEEQSALSEVDTIILAIRKIMQQSRDKDGEPLSAEDQAYVLENVFKYHPDKDVKMGCGIDHVMVSTHSSFKDTRCFYVVSTDGRKEDFSYRKCLENFVKEKHAAVAESFNEKYFKKPQPRDGGANRNRTDVGTPKADTPNN</sequence>
<comment type="function">
    <text evidence="7">DNA-dependent RNA polymerase catalyzes the transcription of DNA into RNA using the four ribonucleoside triphosphates as substrates.</text>
</comment>
<dbReference type="InterPro" id="IPR042102">
    <property type="entry name" value="RNA_pol_Rpb1_3_sf"/>
</dbReference>
<evidence type="ECO:0000256" key="7">
    <source>
        <dbReference type="RuleBase" id="RU004279"/>
    </source>
</evidence>
<evidence type="ECO:0000256" key="6">
    <source>
        <dbReference type="ARBA" id="ARBA00048552"/>
    </source>
</evidence>
<protein>
    <recommendedName>
        <fullName evidence="7">DNA-directed RNA polymerase subunit</fullName>
        <ecNumber evidence="7">2.7.7.6</ecNumber>
    </recommendedName>
</protein>
<dbReference type="InterPro" id="IPR044893">
    <property type="entry name" value="RNA_pol_Rpb1_clamp_domain"/>
</dbReference>
<dbReference type="EC" id="2.7.7.6" evidence="7"/>
<evidence type="ECO:0000313" key="11">
    <source>
        <dbReference type="Proteomes" id="UP000316621"/>
    </source>
</evidence>
<feature type="compositionally biased region" description="Basic and acidic residues" evidence="8">
    <location>
        <begin position="1613"/>
        <end position="1623"/>
    </location>
</feature>
<keyword evidence="11" id="KW-1185">Reference proteome</keyword>
<evidence type="ECO:0000256" key="1">
    <source>
        <dbReference type="ARBA" id="ARBA00022478"/>
    </source>
</evidence>
<dbReference type="GO" id="GO:0003899">
    <property type="term" value="F:DNA-directed RNA polymerase activity"/>
    <property type="evidence" value="ECO:0007669"/>
    <property type="project" value="UniProtKB-EC"/>
</dbReference>
<keyword evidence="2 7" id="KW-0808">Transferase</keyword>
<name>A0A4Y7KR69_PAPSO</name>
<evidence type="ECO:0000256" key="2">
    <source>
        <dbReference type="ARBA" id="ARBA00022679"/>
    </source>
</evidence>
<dbReference type="Proteomes" id="UP000316621">
    <property type="component" value="Chromosome 8"/>
</dbReference>
<comment type="similarity">
    <text evidence="7">Belongs to the RNA polymerase beta' chain family.</text>
</comment>
<dbReference type="InterPro" id="IPR007066">
    <property type="entry name" value="RNA_pol_Rpb1_3"/>
</dbReference>
<keyword evidence="4" id="KW-0862">Zinc</keyword>
<feature type="compositionally biased region" description="Basic and acidic residues" evidence="8">
    <location>
        <begin position="1381"/>
        <end position="1392"/>
    </location>
</feature>
<evidence type="ECO:0000256" key="8">
    <source>
        <dbReference type="SAM" id="MobiDB-lite"/>
    </source>
</evidence>